<proteinExistence type="predicted"/>
<comment type="caution">
    <text evidence="1">The sequence shown here is derived from an EMBL/GenBank/DDBJ whole genome shotgun (WGS) entry which is preliminary data.</text>
</comment>
<name>A0A420N908_FUSOX</name>
<protein>
    <submittedName>
        <fullName evidence="1">Uncharacterized protein</fullName>
    </submittedName>
</protein>
<dbReference type="AlphaFoldDB" id="A0A420N908"/>
<accession>A0A420N908</accession>
<dbReference type="EMBL" id="MRCX01000050">
    <property type="protein sequence ID" value="RKK76750.1"/>
    <property type="molecule type" value="Genomic_DNA"/>
</dbReference>
<evidence type="ECO:0000313" key="2">
    <source>
        <dbReference type="Proteomes" id="UP000285084"/>
    </source>
</evidence>
<sequence>MHEFDFKHAVLEAIVDRHLKRCTWKQGIEQFDAWIVGNIRTGTIAELDLYCSPLRVNFNTELSLVSINMGYTRVDETSIRE</sequence>
<reference evidence="1 2" key="1">
    <citation type="journal article" date="2018" name="Sci. Rep.">
        <title>Characterisation of pathogen-specific regions and novel effector candidates in Fusarium oxysporum f. sp. cepae.</title>
        <authorList>
            <person name="Armitage A.D."/>
            <person name="Taylor A."/>
            <person name="Sobczyk M.K."/>
            <person name="Baxter L."/>
            <person name="Greenfield B.P."/>
            <person name="Bates H.J."/>
            <person name="Wilson F."/>
            <person name="Jackson A.C."/>
            <person name="Ott S."/>
            <person name="Harrison R.J."/>
            <person name="Clarkson J.P."/>
        </authorList>
    </citation>
    <scope>NUCLEOTIDE SEQUENCE [LARGE SCALE GENOMIC DNA]</scope>
    <source>
        <strain evidence="1 2">Fo_A13</strain>
    </source>
</reference>
<evidence type="ECO:0000313" key="1">
    <source>
        <dbReference type="EMBL" id="RKK76750.1"/>
    </source>
</evidence>
<dbReference type="Proteomes" id="UP000285084">
    <property type="component" value="Unassembled WGS sequence"/>
</dbReference>
<organism evidence="1 2">
    <name type="scientific">Fusarium oxysporum</name>
    <name type="common">Fusarium vascular wilt</name>
    <dbReference type="NCBI Taxonomy" id="5507"/>
    <lineage>
        <taxon>Eukaryota</taxon>
        <taxon>Fungi</taxon>
        <taxon>Dikarya</taxon>
        <taxon>Ascomycota</taxon>
        <taxon>Pezizomycotina</taxon>
        <taxon>Sordariomycetes</taxon>
        <taxon>Hypocreomycetidae</taxon>
        <taxon>Hypocreales</taxon>
        <taxon>Nectriaceae</taxon>
        <taxon>Fusarium</taxon>
        <taxon>Fusarium oxysporum species complex</taxon>
    </lineage>
</organism>
<gene>
    <name evidence="1" type="ORF">BFJ69_g6699</name>
</gene>